<name>F4QLH4_9CAUL</name>
<sequence>MARAEHRLDNFERFGNSPAFQWEKANVVAKAEILFAF</sequence>
<evidence type="ECO:0000313" key="1">
    <source>
        <dbReference type="EMBL" id="EGF92319.1"/>
    </source>
</evidence>
<dbReference type="HOGENOM" id="CLU_3339380_0_0_5"/>
<reference evidence="2" key="1">
    <citation type="submission" date="2011-03" db="EMBL/GenBank/DDBJ databases">
        <title>Draft genome sequence of Brevundimonas diminuta.</title>
        <authorList>
            <person name="Brown P.J.B."/>
            <person name="Buechlein A."/>
            <person name="Hemmerich C."/>
            <person name="Brun Y.V."/>
        </authorList>
    </citation>
    <scope>NUCLEOTIDE SEQUENCE [LARGE SCALE GENOMIC DNA]</scope>
    <source>
        <strain evidence="2">C19</strain>
    </source>
</reference>
<evidence type="ECO:0000313" key="2">
    <source>
        <dbReference type="Proteomes" id="UP000006512"/>
    </source>
</evidence>
<protein>
    <submittedName>
        <fullName evidence="1">Uncharacterized protein</fullName>
    </submittedName>
</protein>
<organism evidence="1 2">
    <name type="scientific">Asticcacaulis biprosthecium C19</name>
    <dbReference type="NCBI Taxonomy" id="715226"/>
    <lineage>
        <taxon>Bacteria</taxon>
        <taxon>Pseudomonadati</taxon>
        <taxon>Pseudomonadota</taxon>
        <taxon>Alphaproteobacteria</taxon>
        <taxon>Caulobacterales</taxon>
        <taxon>Caulobacteraceae</taxon>
        <taxon>Asticcacaulis</taxon>
    </lineage>
</organism>
<accession>F4QLH4</accession>
<gene>
    <name evidence="1" type="ORF">ABI_07540</name>
</gene>
<proteinExistence type="predicted"/>
<dbReference type="AlphaFoldDB" id="F4QLH4"/>
<dbReference type="EMBL" id="GL883077">
    <property type="protein sequence ID" value="EGF92319.1"/>
    <property type="molecule type" value="Genomic_DNA"/>
</dbReference>
<dbReference type="Proteomes" id="UP000006512">
    <property type="component" value="Unassembled WGS sequence"/>
</dbReference>
<keyword evidence="2" id="KW-1185">Reference proteome</keyword>